<evidence type="ECO:0000259" key="12">
    <source>
        <dbReference type="PROSITE" id="PS50878"/>
    </source>
</evidence>
<dbReference type="Gene3D" id="3.30.70.270">
    <property type="match status" value="2"/>
</dbReference>
<feature type="domain" description="Integrase catalytic" evidence="13">
    <location>
        <begin position="1494"/>
        <end position="1669"/>
    </location>
</feature>
<dbReference type="InterPro" id="IPR000477">
    <property type="entry name" value="RT_dom"/>
</dbReference>
<accession>A0A9W6XL63</accession>
<evidence type="ECO:0000256" key="8">
    <source>
        <dbReference type="ARBA" id="ARBA00022918"/>
    </source>
</evidence>
<dbReference type="PROSITE" id="PS50994">
    <property type="entry name" value="INTEGRASE"/>
    <property type="match status" value="1"/>
</dbReference>
<keyword evidence="15" id="KW-1185">Reference proteome</keyword>
<dbReference type="InterPro" id="IPR041373">
    <property type="entry name" value="RT_RNaseH"/>
</dbReference>
<dbReference type="OrthoDB" id="129881at2759"/>
<dbReference type="SUPFAM" id="SSF50630">
    <property type="entry name" value="Acid proteases"/>
    <property type="match status" value="1"/>
</dbReference>
<dbReference type="PROSITE" id="PS50158">
    <property type="entry name" value="ZF_CCHC"/>
    <property type="match status" value="1"/>
</dbReference>
<protein>
    <recommendedName>
        <fullName evidence="1">RNA-directed DNA polymerase</fullName>
        <ecNumber evidence="1">2.7.7.49</ecNumber>
    </recommendedName>
</protein>
<keyword evidence="8" id="KW-0695">RNA-directed DNA polymerase</keyword>
<evidence type="ECO:0000313" key="15">
    <source>
        <dbReference type="Proteomes" id="UP001165121"/>
    </source>
</evidence>
<feature type="domain" description="Reverse transcriptase" evidence="12">
    <location>
        <begin position="987"/>
        <end position="1166"/>
    </location>
</feature>
<dbReference type="Pfam" id="PF00078">
    <property type="entry name" value="RVT_1"/>
    <property type="match status" value="1"/>
</dbReference>
<feature type="compositionally biased region" description="Basic and acidic residues" evidence="10">
    <location>
        <begin position="1378"/>
        <end position="1404"/>
    </location>
</feature>
<feature type="compositionally biased region" description="Basic and acidic residues" evidence="10">
    <location>
        <begin position="884"/>
        <end position="905"/>
    </location>
</feature>
<evidence type="ECO:0000256" key="9">
    <source>
        <dbReference type="PROSITE-ProRule" id="PRU00047"/>
    </source>
</evidence>
<dbReference type="Pfam" id="PF17917">
    <property type="entry name" value="RT_RNaseH"/>
    <property type="match status" value="1"/>
</dbReference>
<dbReference type="GO" id="GO:0008270">
    <property type="term" value="F:zinc ion binding"/>
    <property type="evidence" value="ECO:0007669"/>
    <property type="project" value="UniProtKB-KW"/>
</dbReference>
<dbReference type="EMBL" id="BSXT01001270">
    <property type="protein sequence ID" value="GMF40671.1"/>
    <property type="molecule type" value="Genomic_DNA"/>
</dbReference>
<keyword evidence="4" id="KW-0548">Nucleotidyltransferase</keyword>
<gene>
    <name evidence="14" type="ORF">Pfra01_001256300</name>
</gene>
<dbReference type="InterPro" id="IPR001584">
    <property type="entry name" value="Integrase_cat-core"/>
</dbReference>
<dbReference type="FunFam" id="3.10.20.370:FF:000001">
    <property type="entry name" value="Retrovirus-related Pol polyprotein from transposon 17.6-like protein"/>
    <property type="match status" value="1"/>
</dbReference>
<dbReference type="InterPro" id="IPR056924">
    <property type="entry name" value="SH3_Tf2-1"/>
</dbReference>
<proteinExistence type="predicted"/>
<dbReference type="InterPro" id="IPR021109">
    <property type="entry name" value="Peptidase_aspartic_dom_sf"/>
</dbReference>
<dbReference type="GO" id="GO:0004519">
    <property type="term" value="F:endonuclease activity"/>
    <property type="evidence" value="ECO:0007669"/>
    <property type="project" value="UniProtKB-KW"/>
</dbReference>
<keyword evidence="9" id="KW-0479">Metal-binding</keyword>
<evidence type="ECO:0000259" key="11">
    <source>
        <dbReference type="PROSITE" id="PS50158"/>
    </source>
</evidence>
<evidence type="ECO:0000313" key="14">
    <source>
        <dbReference type="EMBL" id="GMF40671.1"/>
    </source>
</evidence>
<dbReference type="FunFam" id="3.10.10.10:FF:000007">
    <property type="entry name" value="Retrovirus-related Pol polyprotein from transposon 17.6-like Protein"/>
    <property type="match status" value="1"/>
</dbReference>
<keyword evidence="9" id="KW-0862">Zinc</keyword>
<dbReference type="GO" id="GO:0015074">
    <property type="term" value="P:DNA integration"/>
    <property type="evidence" value="ECO:0007669"/>
    <property type="project" value="InterPro"/>
</dbReference>
<keyword evidence="5" id="KW-0540">Nuclease</keyword>
<dbReference type="SUPFAM" id="SSF53098">
    <property type="entry name" value="Ribonuclease H-like"/>
    <property type="match status" value="1"/>
</dbReference>
<keyword evidence="9" id="KW-0863">Zinc-finger</keyword>
<dbReference type="Gene3D" id="3.10.10.10">
    <property type="entry name" value="HIV Type 1 Reverse Transcriptase, subunit A, domain 1"/>
    <property type="match status" value="1"/>
</dbReference>
<dbReference type="GO" id="GO:0006508">
    <property type="term" value="P:proteolysis"/>
    <property type="evidence" value="ECO:0007669"/>
    <property type="project" value="UniProtKB-KW"/>
</dbReference>
<feature type="compositionally biased region" description="Low complexity" evidence="10">
    <location>
        <begin position="858"/>
        <end position="870"/>
    </location>
</feature>
<evidence type="ECO:0000256" key="6">
    <source>
        <dbReference type="ARBA" id="ARBA00022759"/>
    </source>
</evidence>
<dbReference type="Gene3D" id="3.30.420.10">
    <property type="entry name" value="Ribonuclease H-like superfamily/Ribonuclease H"/>
    <property type="match status" value="1"/>
</dbReference>
<feature type="region of interest" description="Disordered" evidence="10">
    <location>
        <begin position="1370"/>
        <end position="1415"/>
    </location>
</feature>
<dbReference type="InterPro" id="IPR043128">
    <property type="entry name" value="Rev_trsase/Diguanyl_cyclase"/>
</dbReference>
<sequence length="1931" mass="213967">MQCNQCGEVGHIAVECEGGPSRGRAGGQVPVARTGGRGAIRCNFCKEEGHMIGEERLTPSSCLSNDSGSGGRDRDEVKGTVSTVNVCMKASAEQDGTVPAGDEVSYGESKYEIKKKGVKFIVVSTDNEGEDLAVKVDELERKEVYEDLGLSAIGASIELTDWVVSADDLEARGGVEHGPVELAAELIDSPCGEEIPEETSRAVSVVSLVDEPGKDPVIGEVAQEAEAPPYIWGTEDVYTEEVPEPFADAPPPYEWGDDACDLSDCLFSTWTEEEAGPVEAVAKNGTVPLKTTTASNYDRLFSDEELIAMENAGPGQEASVLAGADVISEPEEYDKELEDRLYPLDEVELLRRVAKNVEAQAEPSSEELARILGISLEVLERTRQASSDLHGSPEYWQGWFEDMLDKSEEVKRVNRDFRSPVASVVYGPPLEAAICSKEPPPASGVMSEGERESVPTRDIAAEERVVVESVVAENVVRPPDDPGGTVAVAEAVPVLSEVQGVDPKVARAVARQAVFRFLKEARSYGDGRSEASGPPSEEGETVKVPPPRDKVPEFDEGRLLWHVDRVKELMGVMARSGERLRSWMRTYFADNSRRFWLELWNLELFPEHDEDASHYMEVVRCERPARSPLPKTGLVDVVTVNLPNGFGVYDDDGAEDLVCRVVEDGRRVVCAVGNFEALSSGYIDCLPSQILADTCATLSLVDRRVLKRLGRSSEPLEPYEGLVRSSSGHKLRTRGWIRLALRLGSEGISRSLLVADKLHVDAILGVDALGAFGAVIDVAERSLTLKGSGEVLPLGFTVAVVLVEGSLGLPPSLCVARTLCTVEDGLVVVEVCNASTDECWIRRGTVVASASVIPASAFNPEATTTGGTMTTEDEQSVKAGVKSVSEEREEGVGEKVKASKPDAPPDKGSGMKADFSQSKLSSEQKELFQTELDCFRSLFVESSKKPGRTDLLQFEIDTGDSSPIQQPPYRVSLTDGEIMGAEIQQYLELHLIRPSNSPCASPVLMIRKPDGGIRFCIDYRKLNSVTVKDCYPMPLIDDVLDVLGDAQLFSTMDIASGYWNVPMHPDSVSKTAFTCKYGLYEWLVMPFGLCNAVPAFERLMDTVLVDLKWRICLVYLDDCVIFSKDLPTHLVRVRQVLTRFQQAGFMLKMKKCHWGRSQIALLGHIVTPTGYASISAPLERLKVKDAPFEWNEDCEGAFRQLKRALMKPPILVYPDGRKRFKLYVDSSRYAVGACLMQEADGRDRVVAYVSKLVTGSQKNWITKQDGISEIECWGVIWATRKFRCYLDKREFDLYTDHQTLTWVFSPGNRTTNSKLARWAMELSSLQFKVHHKPGVSMGHVDGLFRLPVNPVAALSLRDLLNPEDTVEDVLPTSVGEHAGAEDGRSLGGERADGHVDDEYPDRPNEVMSGDAAGSPPRTPVDRFGLDFDQFVQAQQEVPWVKALIAFLLDGALPLDPLLRTTIVKMRARYEVLNGMLMRKVHLPARVGPARSLTVPVVPLQYVETALHYCAVFALGVDQDARKVGPLPVTERGNKYILVFVDYFTRWTEAFAVIRLDSVTFVEIMVNGVVARHGVPSRLLSDYGRNFTSEIAKSFYQTLGIKKLYGSAYHPQTQGLVERFNGTLMGMLKMHVSEAQTDWDLYLPRVLFAYRTAYHEALGDSPFFSLYGRDPVLPLDVAFLNLGRKWKSNEVAVYRRKLYRTLRDSRHLVEHQLLKAQDRHEQRLGDRVAVQYEIGDPVWVYQLFRKKRGESRTKKLAFSWHGPYRVVGKIGENAYRIDIPAHPDKVVTVNVNRLKKFRGRWTRPYIDEVPEGVVEDGEEVEDGPLEEADLPPSSFAERVTIGRGDTALLGVSSPLLEIVAKGVVDHAVEYLVLTANYRSHWVPRADVMPEYGELVTAFEQAERKKRLLPELRRSSRLEEANAEVEDDDLLMA</sequence>
<dbReference type="CDD" id="cd09274">
    <property type="entry name" value="RNase_HI_RT_Ty3"/>
    <property type="match status" value="1"/>
</dbReference>
<dbReference type="PANTHER" id="PTHR37984:SF5">
    <property type="entry name" value="PROTEIN NYNRIN-LIKE"/>
    <property type="match status" value="1"/>
</dbReference>
<evidence type="ECO:0000256" key="2">
    <source>
        <dbReference type="ARBA" id="ARBA00022670"/>
    </source>
</evidence>
<reference evidence="14" key="1">
    <citation type="submission" date="2023-04" db="EMBL/GenBank/DDBJ databases">
        <title>Phytophthora fragariaefolia NBRC 109709.</title>
        <authorList>
            <person name="Ichikawa N."/>
            <person name="Sato H."/>
            <person name="Tonouchi N."/>
        </authorList>
    </citation>
    <scope>NUCLEOTIDE SEQUENCE</scope>
    <source>
        <strain evidence="14">NBRC 109709</strain>
    </source>
</reference>
<name>A0A9W6XL63_9STRA</name>
<keyword evidence="7" id="KW-0378">Hydrolase</keyword>
<feature type="domain" description="CCHC-type" evidence="11">
    <location>
        <begin position="3"/>
        <end position="16"/>
    </location>
</feature>
<feature type="region of interest" description="Disordered" evidence="10">
    <location>
        <begin position="56"/>
        <end position="76"/>
    </location>
</feature>
<dbReference type="InterPro" id="IPR012337">
    <property type="entry name" value="RNaseH-like_sf"/>
</dbReference>
<dbReference type="InterPro" id="IPR036397">
    <property type="entry name" value="RNaseH_sf"/>
</dbReference>
<dbReference type="SUPFAM" id="SSF56672">
    <property type="entry name" value="DNA/RNA polymerases"/>
    <property type="match status" value="1"/>
</dbReference>
<feature type="region of interest" description="Disordered" evidence="10">
    <location>
        <begin position="525"/>
        <end position="549"/>
    </location>
</feature>
<feature type="compositionally biased region" description="Polar residues" evidence="10">
    <location>
        <begin position="58"/>
        <end position="67"/>
    </location>
</feature>
<feature type="region of interest" description="Disordered" evidence="10">
    <location>
        <begin position="858"/>
        <end position="916"/>
    </location>
</feature>
<dbReference type="FunFam" id="3.30.420.10:FF:000032">
    <property type="entry name" value="Retrovirus-related Pol polyprotein from transposon 297-like Protein"/>
    <property type="match status" value="1"/>
</dbReference>
<evidence type="ECO:0000256" key="7">
    <source>
        <dbReference type="ARBA" id="ARBA00022801"/>
    </source>
</evidence>
<dbReference type="PROSITE" id="PS50878">
    <property type="entry name" value="RT_POL"/>
    <property type="match status" value="1"/>
</dbReference>
<feature type="region of interest" description="Disordered" evidence="10">
    <location>
        <begin position="435"/>
        <end position="456"/>
    </location>
</feature>
<evidence type="ECO:0000256" key="1">
    <source>
        <dbReference type="ARBA" id="ARBA00012493"/>
    </source>
</evidence>
<dbReference type="GO" id="GO:0008233">
    <property type="term" value="F:peptidase activity"/>
    <property type="evidence" value="ECO:0007669"/>
    <property type="project" value="UniProtKB-KW"/>
</dbReference>
<dbReference type="Gene3D" id="3.10.20.370">
    <property type="match status" value="1"/>
</dbReference>
<keyword evidence="6" id="KW-0255">Endonuclease</keyword>
<dbReference type="Proteomes" id="UP001165121">
    <property type="component" value="Unassembled WGS sequence"/>
</dbReference>
<dbReference type="CDD" id="cd00303">
    <property type="entry name" value="retropepsin_like"/>
    <property type="match status" value="1"/>
</dbReference>
<dbReference type="GO" id="GO:0003676">
    <property type="term" value="F:nucleic acid binding"/>
    <property type="evidence" value="ECO:0007669"/>
    <property type="project" value="InterPro"/>
</dbReference>
<comment type="caution">
    <text evidence="14">The sequence shown here is derived from an EMBL/GenBank/DDBJ whole genome shotgun (WGS) entry which is preliminary data.</text>
</comment>
<dbReference type="CDD" id="cd01647">
    <property type="entry name" value="RT_LTR"/>
    <property type="match status" value="1"/>
</dbReference>
<dbReference type="Pfam" id="PF00665">
    <property type="entry name" value="rve"/>
    <property type="match status" value="1"/>
</dbReference>
<evidence type="ECO:0000256" key="5">
    <source>
        <dbReference type="ARBA" id="ARBA00022722"/>
    </source>
</evidence>
<evidence type="ECO:0000256" key="4">
    <source>
        <dbReference type="ARBA" id="ARBA00022695"/>
    </source>
</evidence>
<dbReference type="InterPro" id="IPR043502">
    <property type="entry name" value="DNA/RNA_pol_sf"/>
</dbReference>
<organism evidence="14 15">
    <name type="scientific">Phytophthora fragariaefolia</name>
    <dbReference type="NCBI Taxonomy" id="1490495"/>
    <lineage>
        <taxon>Eukaryota</taxon>
        <taxon>Sar</taxon>
        <taxon>Stramenopiles</taxon>
        <taxon>Oomycota</taxon>
        <taxon>Peronosporomycetes</taxon>
        <taxon>Peronosporales</taxon>
        <taxon>Peronosporaceae</taxon>
        <taxon>Phytophthora</taxon>
    </lineage>
</organism>
<dbReference type="InterPro" id="IPR001878">
    <property type="entry name" value="Znf_CCHC"/>
</dbReference>
<evidence type="ECO:0000256" key="10">
    <source>
        <dbReference type="SAM" id="MobiDB-lite"/>
    </source>
</evidence>
<keyword evidence="3" id="KW-0808">Transferase</keyword>
<dbReference type="InterPro" id="IPR050951">
    <property type="entry name" value="Retrovirus_Pol_polyprotein"/>
</dbReference>
<evidence type="ECO:0000256" key="3">
    <source>
        <dbReference type="ARBA" id="ARBA00022679"/>
    </source>
</evidence>
<dbReference type="Gene3D" id="4.10.60.10">
    <property type="entry name" value="Zinc finger, CCHC-type"/>
    <property type="match status" value="1"/>
</dbReference>
<dbReference type="PANTHER" id="PTHR37984">
    <property type="entry name" value="PROTEIN CBG26694"/>
    <property type="match status" value="1"/>
</dbReference>
<dbReference type="Pfam" id="PF24626">
    <property type="entry name" value="SH3_Tf2-1"/>
    <property type="match status" value="1"/>
</dbReference>
<dbReference type="EC" id="2.7.7.49" evidence="1"/>
<keyword evidence="2" id="KW-0645">Protease</keyword>
<dbReference type="Gene3D" id="2.40.70.10">
    <property type="entry name" value="Acid Proteases"/>
    <property type="match status" value="1"/>
</dbReference>
<evidence type="ECO:0000259" key="13">
    <source>
        <dbReference type="PROSITE" id="PS50994"/>
    </source>
</evidence>
<dbReference type="GO" id="GO:0003964">
    <property type="term" value="F:RNA-directed DNA polymerase activity"/>
    <property type="evidence" value="ECO:0007669"/>
    <property type="project" value="UniProtKB-KW"/>
</dbReference>